<name>A0A6H1Q289_9PROT</name>
<keyword evidence="1" id="KW-0805">Transcription regulation</keyword>
<keyword evidence="6" id="KW-1185">Reference proteome</keyword>
<dbReference type="RefSeq" id="WP_168606386.1">
    <property type="nucleotide sequence ID" value="NZ_CP038852.1"/>
</dbReference>
<dbReference type="GO" id="GO:0003677">
    <property type="term" value="F:DNA binding"/>
    <property type="evidence" value="ECO:0007669"/>
    <property type="project" value="UniProtKB-KW"/>
</dbReference>
<keyword evidence="2" id="KW-0238">DNA-binding</keyword>
<dbReference type="InterPro" id="IPR036390">
    <property type="entry name" value="WH_DNA-bd_sf"/>
</dbReference>
<keyword evidence="3" id="KW-0804">Transcription</keyword>
<proteinExistence type="predicted"/>
<feature type="domain" description="HTH hxlR-type" evidence="4">
    <location>
        <begin position="10"/>
        <end position="108"/>
    </location>
</feature>
<dbReference type="InterPro" id="IPR002577">
    <property type="entry name" value="HTH_HxlR"/>
</dbReference>
<dbReference type="Pfam" id="PF01638">
    <property type="entry name" value="HxlR"/>
    <property type="match status" value="1"/>
</dbReference>
<evidence type="ECO:0000256" key="1">
    <source>
        <dbReference type="ARBA" id="ARBA00023015"/>
    </source>
</evidence>
<evidence type="ECO:0000259" key="4">
    <source>
        <dbReference type="PROSITE" id="PS51118"/>
    </source>
</evidence>
<dbReference type="Gene3D" id="1.10.10.10">
    <property type="entry name" value="Winged helix-like DNA-binding domain superfamily/Winged helix DNA-binding domain"/>
    <property type="match status" value="1"/>
</dbReference>
<evidence type="ECO:0000256" key="3">
    <source>
        <dbReference type="ARBA" id="ARBA00023163"/>
    </source>
</evidence>
<dbReference type="AlphaFoldDB" id="A0A6H1Q289"/>
<evidence type="ECO:0000313" key="6">
    <source>
        <dbReference type="Proteomes" id="UP000501094"/>
    </source>
</evidence>
<organism evidence="5 6">
    <name type="scientific">Candidatus Pelagibacter giovannonii</name>
    <dbReference type="NCBI Taxonomy" id="2563896"/>
    <lineage>
        <taxon>Bacteria</taxon>
        <taxon>Pseudomonadati</taxon>
        <taxon>Pseudomonadota</taxon>
        <taxon>Alphaproteobacteria</taxon>
        <taxon>Candidatus Pelagibacterales</taxon>
        <taxon>Candidatus Pelagibacteraceae</taxon>
        <taxon>Candidatus Pelagibacter</taxon>
    </lineage>
</organism>
<gene>
    <name evidence="5" type="ORF">E5R92_01675</name>
</gene>
<dbReference type="Proteomes" id="UP000501094">
    <property type="component" value="Chromosome"/>
</dbReference>
<protein>
    <submittedName>
        <fullName evidence="5">Transcriptional regulator</fullName>
    </submittedName>
</protein>
<dbReference type="InterPro" id="IPR036388">
    <property type="entry name" value="WH-like_DNA-bd_sf"/>
</dbReference>
<reference evidence="5 6" key="1">
    <citation type="journal article" date="2020" name="Nat. Microbiol.">
        <title>Lysogenic host-virus interactions in SAR11 marine bacteria.</title>
        <authorList>
            <person name="Morris R.M."/>
            <person name="Cain K.R."/>
            <person name="Hvorecny K.L."/>
            <person name="Kollman J.M."/>
        </authorList>
    </citation>
    <scope>NUCLEOTIDE SEQUENCE [LARGE SCALE GENOMIC DNA]</scope>
    <source>
        <strain evidence="5 6">NP1</strain>
    </source>
</reference>
<evidence type="ECO:0000313" key="5">
    <source>
        <dbReference type="EMBL" id="QIZ20493.1"/>
    </source>
</evidence>
<dbReference type="SUPFAM" id="SSF46785">
    <property type="entry name" value="Winged helix' DNA-binding domain"/>
    <property type="match status" value="1"/>
</dbReference>
<dbReference type="PANTHER" id="PTHR33204">
    <property type="entry name" value="TRANSCRIPTIONAL REGULATOR, MARR FAMILY"/>
    <property type="match status" value="1"/>
</dbReference>
<accession>A0A6H1Q289</accession>
<dbReference type="PANTHER" id="PTHR33204:SF29">
    <property type="entry name" value="TRANSCRIPTIONAL REGULATOR"/>
    <property type="match status" value="1"/>
</dbReference>
<sequence>MVNNLEINKDPLNNALKLISGKWKIKILEKLSNRSIRFGKLKKNLDTITSQMLSKQLKEMENDTLVKRKVIKSNPITVEYSLTQFGNSSLPIIRSLIKWGSINKRKMSRVIEKDQERAIDLLNDEIRFKNLQRKNFYG</sequence>
<dbReference type="PROSITE" id="PS51118">
    <property type="entry name" value="HTH_HXLR"/>
    <property type="match status" value="1"/>
</dbReference>
<dbReference type="KEGG" id="peg:E5R92_01675"/>
<evidence type="ECO:0000256" key="2">
    <source>
        <dbReference type="ARBA" id="ARBA00023125"/>
    </source>
</evidence>
<dbReference type="EMBL" id="CP038852">
    <property type="protein sequence ID" value="QIZ20493.1"/>
    <property type="molecule type" value="Genomic_DNA"/>
</dbReference>